<evidence type="ECO:0000313" key="3">
    <source>
        <dbReference type="Proteomes" id="UP000225277"/>
    </source>
</evidence>
<evidence type="ECO:0000256" key="1">
    <source>
        <dbReference type="SAM" id="SignalP"/>
    </source>
</evidence>
<feature type="chain" id="PRO_5013790313" evidence="1">
    <location>
        <begin position="21"/>
        <end position="151"/>
    </location>
</feature>
<dbReference type="EMBL" id="FJUY01000028">
    <property type="protein sequence ID" value="CZT25539.1"/>
    <property type="molecule type" value="Genomic_DNA"/>
</dbReference>
<proteinExistence type="predicted"/>
<dbReference type="GeneID" id="35606298"/>
<evidence type="ECO:0000313" key="2">
    <source>
        <dbReference type="EMBL" id="CZT25539.1"/>
    </source>
</evidence>
<keyword evidence="1" id="KW-0732">Signal</keyword>
<name>A0A2D3VNH8_9PEZI</name>
<sequence length="151" mass="16016">MKINFSFVALLGLALPWAAATPIATYDVIEAAVLETDFNKTIAISPRAGDEWELVGYFGSAVNNQCTGKSETIKGNSATTNCARSKTVTTFACVDVGINVGWAKCAFKLSREGTGCSSSIPADKEIDVEGVKKVTAQDVDDVTFYTVVCSE</sequence>
<dbReference type="AlphaFoldDB" id="A0A2D3VNH8"/>
<organism evidence="2 3">
    <name type="scientific">Ramularia collo-cygni</name>
    <dbReference type="NCBI Taxonomy" id="112498"/>
    <lineage>
        <taxon>Eukaryota</taxon>
        <taxon>Fungi</taxon>
        <taxon>Dikarya</taxon>
        <taxon>Ascomycota</taxon>
        <taxon>Pezizomycotina</taxon>
        <taxon>Dothideomycetes</taxon>
        <taxon>Dothideomycetidae</taxon>
        <taxon>Mycosphaerellales</taxon>
        <taxon>Mycosphaerellaceae</taxon>
        <taxon>Ramularia</taxon>
    </lineage>
</organism>
<protein>
    <submittedName>
        <fullName evidence="2">Uncharacterized protein</fullName>
    </submittedName>
</protein>
<feature type="signal peptide" evidence="1">
    <location>
        <begin position="1"/>
        <end position="20"/>
    </location>
</feature>
<reference evidence="2 3" key="1">
    <citation type="submission" date="2016-03" db="EMBL/GenBank/DDBJ databases">
        <authorList>
            <person name="Ploux O."/>
        </authorList>
    </citation>
    <scope>NUCLEOTIDE SEQUENCE [LARGE SCALE GENOMIC DNA]</scope>
    <source>
        <strain evidence="2 3">URUG2</strain>
    </source>
</reference>
<dbReference type="Proteomes" id="UP000225277">
    <property type="component" value="Unassembled WGS sequence"/>
</dbReference>
<keyword evidence="3" id="KW-1185">Reference proteome</keyword>
<accession>A0A2D3VNH8</accession>
<gene>
    <name evidence="2" type="ORF">RCC_11272</name>
</gene>
<dbReference type="RefSeq" id="XP_023632262.1">
    <property type="nucleotide sequence ID" value="XM_023776494.1"/>
</dbReference>